<comment type="caution">
    <text evidence="9">The sequence shown here is derived from an EMBL/GenBank/DDBJ whole genome shotgun (WGS) entry which is preliminary data.</text>
</comment>
<keyword evidence="10" id="KW-1185">Reference proteome</keyword>
<dbReference type="InterPro" id="IPR036465">
    <property type="entry name" value="vWFA_dom_sf"/>
</dbReference>
<feature type="compositionally biased region" description="Gly residues" evidence="5">
    <location>
        <begin position="312"/>
        <end position="323"/>
    </location>
</feature>
<dbReference type="AlphaFoldDB" id="A0AA35QYB9"/>
<dbReference type="Pfam" id="PF20504">
    <property type="entry name" value="IntS14_C"/>
    <property type="match status" value="1"/>
</dbReference>
<dbReference type="GO" id="GO:0034472">
    <property type="term" value="P:snRNA 3'-end processing"/>
    <property type="evidence" value="ECO:0007669"/>
    <property type="project" value="TreeGrafter"/>
</dbReference>
<organism evidence="9 10">
    <name type="scientific">Geodia barretti</name>
    <name type="common">Barrett's horny sponge</name>
    <dbReference type="NCBI Taxonomy" id="519541"/>
    <lineage>
        <taxon>Eukaryota</taxon>
        <taxon>Metazoa</taxon>
        <taxon>Porifera</taxon>
        <taxon>Demospongiae</taxon>
        <taxon>Heteroscleromorpha</taxon>
        <taxon>Tetractinellida</taxon>
        <taxon>Astrophorina</taxon>
        <taxon>Geodiidae</taxon>
        <taxon>Geodia</taxon>
    </lineage>
</organism>
<dbReference type="InterPro" id="IPR039841">
    <property type="entry name" value="INTS14"/>
</dbReference>
<dbReference type="InterPro" id="IPR002035">
    <property type="entry name" value="VWF_A"/>
</dbReference>
<comment type="subcellular location">
    <subcellularLocation>
        <location evidence="1">Nucleus</location>
    </subcellularLocation>
</comment>
<feature type="region of interest" description="Disordered" evidence="5">
    <location>
        <begin position="277"/>
        <end position="335"/>
    </location>
</feature>
<protein>
    <recommendedName>
        <fullName evidence="2">Integrator complex subunit 14</fullName>
    </recommendedName>
</protein>
<evidence type="ECO:0000256" key="4">
    <source>
        <dbReference type="ARBA" id="ARBA00061449"/>
    </source>
</evidence>
<evidence type="ECO:0000259" key="7">
    <source>
        <dbReference type="Pfam" id="PF19435"/>
    </source>
</evidence>
<evidence type="ECO:0000259" key="8">
    <source>
        <dbReference type="Pfam" id="PF20504"/>
    </source>
</evidence>
<feature type="domain" description="Integrator complex subunit 14 beta-barrel" evidence="7">
    <location>
        <begin position="323"/>
        <end position="383"/>
    </location>
</feature>
<dbReference type="Proteomes" id="UP001174909">
    <property type="component" value="Unassembled WGS sequence"/>
</dbReference>
<dbReference type="PANTHER" id="PTHR13532:SF3">
    <property type="entry name" value="INTEGRATOR COMPLEX SUBUNIT 14"/>
    <property type="match status" value="1"/>
</dbReference>
<reference evidence="9" key="1">
    <citation type="submission" date="2023-03" db="EMBL/GenBank/DDBJ databases">
        <authorList>
            <person name="Steffen K."/>
            <person name="Cardenas P."/>
        </authorList>
    </citation>
    <scope>NUCLEOTIDE SEQUENCE</scope>
</reference>
<evidence type="ECO:0000256" key="1">
    <source>
        <dbReference type="ARBA" id="ARBA00004123"/>
    </source>
</evidence>
<proteinExistence type="inferred from homology"/>
<dbReference type="Pfam" id="PF19435">
    <property type="entry name" value="IntS14_b-barrel"/>
    <property type="match status" value="2"/>
</dbReference>
<evidence type="ECO:0000256" key="5">
    <source>
        <dbReference type="SAM" id="MobiDB-lite"/>
    </source>
</evidence>
<sequence>MPTVFLLDRSLSMRRSVSRDHSELTRHDLACRGLEWFLRYMKTTFPLEYTSLLSFSSQCDVMVPFTREYERLIEALGKITVLDRTELLSGLLGLVEVMVFEWGAFAPCQAVLVTDGMPGVRHQDESHKRSRLNMVFPCQLHVVCVSTRHELSLPASNGQTRLQQLCQTSGIPETNVFLPPAPLSIESVLSTFRQLAKTHFQPFHGTLKCGQLRSRISLVPSPSMHKATFSIQVAPDQQFPRLEEGLRGQKYPNEISVCGFLDISSLSTPPFYARHFVLDPNEPQSGSSSGSDRSETVTTPSILSPKTPTPSGGPGGGGGGGGDGSEKKTEDSQKPSFRVLLHGSLKCESKNALVKLGDDWYGLLFSQTSSSKKANLVLGVFYPRASLSWLGQFQYLGNRPENAVDPRLQSEEKAPMFPLPPPRPHSFQSPNNFFWAEEGVLQSDITKVIRYSRKLPEKESSLVKELNKLRLVALTYSMPELTEVLALVLGQEEAGSSTPQIKTLLHQCSHFLSTNKNPQDRLVVTYK</sequence>
<evidence type="ECO:0000313" key="10">
    <source>
        <dbReference type="Proteomes" id="UP001174909"/>
    </source>
</evidence>
<dbReference type="EMBL" id="CASHTH010000268">
    <property type="protein sequence ID" value="CAI7996282.1"/>
    <property type="molecule type" value="Genomic_DNA"/>
</dbReference>
<dbReference type="Gene3D" id="3.40.50.410">
    <property type="entry name" value="von Willebrand factor, type A domain"/>
    <property type="match status" value="1"/>
</dbReference>
<comment type="similarity">
    <text evidence="4">Belongs to the Integrator subunit 14 family.</text>
</comment>
<dbReference type="SUPFAM" id="SSF53300">
    <property type="entry name" value="vWA-like"/>
    <property type="match status" value="1"/>
</dbReference>
<evidence type="ECO:0000256" key="3">
    <source>
        <dbReference type="ARBA" id="ARBA00023242"/>
    </source>
</evidence>
<dbReference type="GO" id="GO:0032039">
    <property type="term" value="C:integrator complex"/>
    <property type="evidence" value="ECO:0007669"/>
    <property type="project" value="InterPro"/>
</dbReference>
<name>A0AA35QYB9_GEOBA</name>
<keyword evidence="3" id="KW-0539">Nucleus</keyword>
<dbReference type="Pfam" id="PF13519">
    <property type="entry name" value="VWA_2"/>
    <property type="match status" value="1"/>
</dbReference>
<evidence type="ECO:0000313" key="9">
    <source>
        <dbReference type="EMBL" id="CAI7996282.1"/>
    </source>
</evidence>
<dbReference type="InterPro" id="IPR046471">
    <property type="entry name" value="IntS14_C"/>
</dbReference>
<feature type="domain" description="Integrator complex subunit 14 C-terminal" evidence="8">
    <location>
        <begin position="435"/>
        <end position="515"/>
    </location>
</feature>
<gene>
    <name evidence="9" type="ORF">GBAR_LOCUS1845</name>
</gene>
<evidence type="ECO:0000259" key="6">
    <source>
        <dbReference type="Pfam" id="PF13519"/>
    </source>
</evidence>
<feature type="domain" description="Integrator complex subunit 14 beta-barrel" evidence="7">
    <location>
        <begin position="200"/>
        <end position="293"/>
    </location>
</feature>
<dbReference type="PANTHER" id="PTHR13532">
    <property type="match status" value="1"/>
</dbReference>
<feature type="domain" description="VWFA" evidence="6">
    <location>
        <begin position="3"/>
        <end position="116"/>
    </location>
</feature>
<evidence type="ECO:0000256" key="2">
    <source>
        <dbReference type="ARBA" id="ARBA00016816"/>
    </source>
</evidence>
<dbReference type="InterPro" id="IPR045814">
    <property type="entry name" value="IntS14_b-barrel"/>
</dbReference>
<feature type="compositionally biased region" description="Basic and acidic residues" evidence="5">
    <location>
        <begin position="324"/>
        <end position="333"/>
    </location>
</feature>
<accession>A0AA35QYB9</accession>